<dbReference type="Proteomes" id="UP001217089">
    <property type="component" value="Unassembled WGS sequence"/>
</dbReference>
<dbReference type="EMBL" id="JARBDR010000917">
    <property type="protein sequence ID" value="KAJ8302432.1"/>
    <property type="molecule type" value="Genomic_DNA"/>
</dbReference>
<comment type="caution">
    <text evidence="1">The sequence shown here is derived from an EMBL/GenBank/DDBJ whole genome shotgun (WGS) entry which is preliminary data.</text>
</comment>
<dbReference type="PANTHER" id="PTHR16897">
    <property type="entry name" value="OS10G0105400 PROTEIN"/>
    <property type="match status" value="1"/>
</dbReference>
<evidence type="ECO:0000313" key="2">
    <source>
        <dbReference type="Proteomes" id="UP001217089"/>
    </source>
</evidence>
<reference evidence="1 2" key="1">
    <citation type="submission" date="2022-12" db="EMBL/GenBank/DDBJ databases">
        <title>Chromosome-level genome of Tegillarca granosa.</title>
        <authorList>
            <person name="Kim J."/>
        </authorList>
    </citation>
    <scope>NUCLEOTIDE SEQUENCE [LARGE SCALE GENOMIC DNA]</scope>
    <source>
        <strain evidence="1">Teg-2019</strain>
        <tissue evidence="1">Adductor muscle</tissue>
    </source>
</reference>
<protein>
    <submittedName>
        <fullName evidence="1">Uncharacterized protein</fullName>
    </submittedName>
</protein>
<evidence type="ECO:0000313" key="1">
    <source>
        <dbReference type="EMBL" id="KAJ8302432.1"/>
    </source>
</evidence>
<organism evidence="1 2">
    <name type="scientific">Tegillarca granosa</name>
    <name type="common">Malaysian cockle</name>
    <name type="synonym">Anadara granosa</name>
    <dbReference type="NCBI Taxonomy" id="220873"/>
    <lineage>
        <taxon>Eukaryota</taxon>
        <taxon>Metazoa</taxon>
        <taxon>Spiralia</taxon>
        <taxon>Lophotrochozoa</taxon>
        <taxon>Mollusca</taxon>
        <taxon>Bivalvia</taxon>
        <taxon>Autobranchia</taxon>
        <taxon>Pteriomorphia</taxon>
        <taxon>Arcoida</taxon>
        <taxon>Arcoidea</taxon>
        <taxon>Arcidae</taxon>
        <taxon>Tegillarca</taxon>
    </lineage>
</organism>
<gene>
    <name evidence="1" type="ORF">KUTeg_018828</name>
</gene>
<proteinExistence type="predicted"/>
<dbReference type="PANTHER" id="PTHR16897:SF2">
    <property type="entry name" value="OS03G0226600 PROTEIN"/>
    <property type="match status" value="1"/>
</dbReference>
<accession>A0ABQ9EEV3</accession>
<sequence length="659" mass="73543">MKPIKEKNTFATEETLLKLCNNESLCYCPSVGFCETINYNFSLNSLVQMKTNIGDHNRQYFFTIKATNNANLTSVEHLDILVDDSPPETGMVFEGPIDGPDIDYTDQNFTIVHWHGFIDHESGINSFIIGVSNHCLSMDEMTNNGSSNDGLFVKSKDTATTVPLRRIGKHIVSVIAFNNAMEPSKVACSDGISRDLSNPVIANVSLQNARIADSIGCSDGKAWFIHNAVTKVRLIQTAVCKSRCSKSILSPMIEAMSEILAHNKPNPDQSISEFLCSRMIDFNESIIYLPTDTIHLKWDIMDESQIDEVQVGFGSSPFSADIISYTISKHNTFYKERHLGLESGSIIYCFLKVVNKASLEAVLPYGPILIDETPPNCPLSLPVLVQGDVIVLAWDNGTFFDFEQREQIGSIMFQIGNEHRILTPFYEWNIHESTHCTGVSGGCIKYPIKKLQQHNTEDGLSFFFRIHAFNYAGHFCSVDSNKFPIPSMFPPGNGYIKDPSTDKSTNDIDISFLPYFYCATWDGFWHHLGMEFSIGVGLNPGTDDIIKFKPVNNTSIHCEHDTSLTSGRKYFITVVARCSGGTANATSDGFFIFDKQNISNAVQVYDGIGCNGDVFVDKISTFINISKHGFSFHSDENLHIGKHYTLIIPNDWNGRLRIT</sequence>
<keyword evidence="2" id="KW-1185">Reference proteome</keyword>
<name>A0ABQ9EEV3_TEGGR</name>